<dbReference type="Proteomes" id="UP000612893">
    <property type="component" value="Unassembled WGS sequence"/>
</dbReference>
<evidence type="ECO:0000313" key="1">
    <source>
        <dbReference type="EMBL" id="MBJ7597759.1"/>
    </source>
</evidence>
<accession>A0A934K0T7</accession>
<sequence length="69" mass="7251">MRATTRVCQVDGCQLPAVGLPLSLELDCGLVLVADVCPAHLEDVQGAVDRLWDVSLTQAGEELYLGGVA</sequence>
<name>A0A934K0T7_9BACT</name>
<protein>
    <submittedName>
        <fullName evidence="1">Uncharacterized protein</fullName>
    </submittedName>
</protein>
<comment type="caution">
    <text evidence="1">The sequence shown here is derived from an EMBL/GenBank/DDBJ whole genome shotgun (WGS) entry which is preliminary data.</text>
</comment>
<proteinExistence type="predicted"/>
<organism evidence="1 2">
    <name type="scientific">Candidatus Nephthysia bennettiae</name>
    <dbReference type="NCBI Taxonomy" id="3127016"/>
    <lineage>
        <taxon>Bacteria</taxon>
        <taxon>Bacillati</taxon>
        <taxon>Candidatus Dormiibacterota</taxon>
        <taxon>Candidatus Dormibacteria</taxon>
        <taxon>Candidatus Dormibacterales</taxon>
        <taxon>Candidatus Dormibacteraceae</taxon>
        <taxon>Candidatus Nephthysia</taxon>
    </lineage>
</organism>
<reference evidence="1" key="1">
    <citation type="submission" date="2020-10" db="EMBL/GenBank/DDBJ databases">
        <title>Ca. Dormibacterota MAGs.</title>
        <authorList>
            <person name="Montgomery K."/>
        </authorList>
    </citation>
    <scope>NUCLEOTIDE SEQUENCE [LARGE SCALE GENOMIC DNA]</scope>
    <source>
        <strain evidence="1">SC8812_S17_10</strain>
    </source>
</reference>
<evidence type="ECO:0000313" key="2">
    <source>
        <dbReference type="Proteomes" id="UP000612893"/>
    </source>
</evidence>
<dbReference type="EMBL" id="JAEKNR010000075">
    <property type="protein sequence ID" value="MBJ7597759.1"/>
    <property type="molecule type" value="Genomic_DNA"/>
</dbReference>
<dbReference type="RefSeq" id="WP_338200232.1">
    <property type="nucleotide sequence ID" value="NZ_JAEKNR010000075.1"/>
</dbReference>
<dbReference type="AlphaFoldDB" id="A0A934K0T7"/>
<keyword evidence="2" id="KW-1185">Reference proteome</keyword>
<gene>
    <name evidence="1" type="ORF">JF922_06705</name>
</gene>